<dbReference type="AlphaFoldDB" id="A0A6J4KEC7"/>
<gene>
    <name evidence="2" type="ORF">AVDCRST_MAG56-5547</name>
</gene>
<name>A0A6J4KEC7_9SPHI</name>
<keyword evidence="1" id="KW-1133">Transmembrane helix</keyword>
<proteinExistence type="predicted"/>
<evidence type="ECO:0000256" key="1">
    <source>
        <dbReference type="SAM" id="Phobius"/>
    </source>
</evidence>
<keyword evidence="1" id="KW-0812">Transmembrane</keyword>
<organism evidence="2">
    <name type="scientific">uncultured Cytophagales bacterium</name>
    <dbReference type="NCBI Taxonomy" id="158755"/>
    <lineage>
        <taxon>Bacteria</taxon>
        <taxon>Pseudomonadati</taxon>
        <taxon>Bacteroidota</taxon>
        <taxon>Sphingobacteriia</taxon>
        <taxon>Sphingobacteriales</taxon>
        <taxon>environmental samples</taxon>
    </lineage>
</organism>
<keyword evidence="1" id="KW-0472">Membrane</keyword>
<reference evidence="2" key="1">
    <citation type="submission" date="2020-02" db="EMBL/GenBank/DDBJ databases">
        <authorList>
            <person name="Meier V. D."/>
        </authorList>
    </citation>
    <scope>NUCLEOTIDE SEQUENCE</scope>
    <source>
        <strain evidence="2">AVDCRST_MAG56</strain>
    </source>
</reference>
<feature type="transmembrane region" description="Helical" evidence="1">
    <location>
        <begin position="21"/>
        <end position="40"/>
    </location>
</feature>
<accession>A0A6J4KEC7</accession>
<protein>
    <submittedName>
        <fullName evidence="2">Uncharacterized protein</fullName>
    </submittedName>
</protein>
<dbReference type="EMBL" id="CADCTQ010000461">
    <property type="protein sequence ID" value="CAA9302463.1"/>
    <property type="molecule type" value="Genomic_DNA"/>
</dbReference>
<evidence type="ECO:0000313" key="2">
    <source>
        <dbReference type="EMBL" id="CAA9302463.1"/>
    </source>
</evidence>
<sequence>MFLIPFSVGALAKEDFHIKRFSIGLLCSMVILWFVSVYVADVQGVRGEEKLRSVVKAIEAYKVENHVYPANLDFISKELKYAFIGVYPKSINLYRYNDTTYKVGWNYDFRIYYDSQDSSWINSLKYKK</sequence>